<accession>A0A8I3PIW1</accession>
<keyword evidence="5 8" id="KW-1133">Transmembrane helix</keyword>
<evidence type="ECO:0000256" key="4">
    <source>
        <dbReference type="ARBA" id="ARBA00022692"/>
    </source>
</evidence>
<evidence type="ECO:0000256" key="5">
    <source>
        <dbReference type="ARBA" id="ARBA00022989"/>
    </source>
</evidence>
<dbReference type="InterPro" id="IPR036259">
    <property type="entry name" value="MFS_trans_sf"/>
</dbReference>
<comment type="subcellular location">
    <subcellularLocation>
        <location evidence="1">Membrane</location>
        <topology evidence="1">Multi-pass membrane protein</topology>
    </subcellularLocation>
</comment>
<reference evidence="9" key="1">
    <citation type="submission" date="2020-03" db="EMBL/GenBank/DDBJ databases">
        <title>Long-read based genome assembly of a Labrador retriever dog.</title>
        <authorList>
            <person name="Eory L."/>
            <person name="Zhang W."/>
            <person name="Schoenebeck J."/>
        </authorList>
    </citation>
    <scope>NUCLEOTIDE SEQUENCE [LARGE SCALE GENOMIC DNA]</scope>
    <source>
        <strain evidence="9">Labrador retriever</strain>
    </source>
</reference>
<dbReference type="InterPro" id="IPR002666">
    <property type="entry name" value="Folate_carrier"/>
</dbReference>
<feature type="region of interest" description="Disordered" evidence="7">
    <location>
        <begin position="726"/>
        <end position="750"/>
    </location>
</feature>
<dbReference type="CDD" id="cd06174">
    <property type="entry name" value="MFS"/>
    <property type="match status" value="1"/>
</dbReference>
<sequence length="847" mass="90739">MCTPSCGPHRAVTWAPLWLRRFRRPPGRGRVSAGPNSLPQHPRLVHAGPSRGSWAQPQERCFTLIPRPPEARQGCRHPGMGTGPPSGPKPVGGGHGTAPLLTQGCARALGVPVEVEGGLGSGMLRGQVGVLPGGHGVPARGIRSVAGAAWWGPVVGGDRAPLGAPCALGRSGLAAGPRPVACSPPVPLVASPLLLLRNPWPEALLPGRAARQRERGRSVPPRRSLVAWPSPEGRPRVAHVPRPPARPRRRCPEPAVPQVTNEITPVLSYCYLLVLVPVFLLTDYLRYKPVLVLQGLSYVAVWLLLLLGTSVRHMQCMELFYSVTMAARIAYSSYVFSLVRPARYQRMAGYSRAAVLLGVFTSSVLGQLLVTLGRVSFSTLNYVSLGLLIFSLVLALFLKRPRRSLFFNRDGPARSGASPSELDRMNPDAPRGAARLGAWRDWTLVRMLRELGDSLRQPQLRLWSLWWVFNSAAYYLIVYYAHILWNVVHTTTVYNGAADAASTLLGAITSFSAGFVKIRWALWAKLVIASVTAVQAGLVFLMYSTNSIWLCYVAFVLFRGAYQFLVPIATFQIASSLSKELCALVFGVNTFLATVLKTIITLIVSDKRGLGLPVHSQFLIYFGYFLVLFVIYLLGAILVIVQHIQEARRAPPEPGSPAEKAIPMLSTQSSGLSNLQPTAPATDLPGAAPAARGQSLTQRGHREARLLRHQRPLAIVLRTLGPVHLRPDSPTDPVAGGPPLGRCQRSEPLTNGEPCTARPCDLPLGGCLPQGGLGLGGGGPGTVPLCPARCCGPVPGLLGTLRQLLGTVGWSAVPCPHVAGGGSSHAHQASPLSTPLGRQALLIPGDQ</sequence>
<evidence type="ECO:0000256" key="2">
    <source>
        <dbReference type="ARBA" id="ARBA00005773"/>
    </source>
</evidence>
<dbReference type="PANTHER" id="PTHR10686:SF12">
    <property type="entry name" value="REDUCED FOLATE TRANSPORTER"/>
    <property type="match status" value="1"/>
</dbReference>
<dbReference type="GO" id="GO:0016324">
    <property type="term" value="C:apical plasma membrane"/>
    <property type="evidence" value="ECO:0000318"/>
    <property type="project" value="GO_Central"/>
</dbReference>
<feature type="transmembrane region" description="Helical" evidence="8">
    <location>
        <begin position="497"/>
        <end position="516"/>
    </location>
</feature>
<evidence type="ECO:0000256" key="3">
    <source>
        <dbReference type="ARBA" id="ARBA00022448"/>
    </source>
</evidence>
<feature type="transmembrane region" description="Helical" evidence="8">
    <location>
        <begin position="465"/>
        <end position="485"/>
    </location>
</feature>
<feature type="transmembrane region" description="Helical" evidence="8">
    <location>
        <begin position="266"/>
        <end position="285"/>
    </location>
</feature>
<dbReference type="SUPFAM" id="SSF103473">
    <property type="entry name" value="MFS general substrate transporter"/>
    <property type="match status" value="1"/>
</dbReference>
<feature type="transmembrane region" description="Helical" evidence="8">
    <location>
        <begin position="581"/>
        <end position="603"/>
    </location>
</feature>
<dbReference type="NCBIfam" id="TIGR00806">
    <property type="entry name" value="rfc"/>
    <property type="match status" value="1"/>
</dbReference>
<keyword evidence="6 8" id="KW-0472">Membrane</keyword>
<dbReference type="Proteomes" id="UP000805418">
    <property type="component" value="Chromosome 31"/>
</dbReference>
<proteinExistence type="inferred from homology"/>
<feature type="transmembrane region" description="Helical" evidence="8">
    <location>
        <begin position="351"/>
        <end position="373"/>
    </location>
</feature>
<feature type="transmembrane region" description="Helical" evidence="8">
    <location>
        <begin position="379"/>
        <end position="398"/>
    </location>
</feature>
<dbReference type="PANTHER" id="PTHR10686">
    <property type="entry name" value="FOLATE TRANSPORTER"/>
    <property type="match status" value="1"/>
</dbReference>
<organism evidence="9 10">
    <name type="scientific">Canis lupus familiaris</name>
    <name type="common">Dog</name>
    <name type="synonym">Canis familiaris</name>
    <dbReference type="NCBI Taxonomy" id="9615"/>
    <lineage>
        <taxon>Eukaryota</taxon>
        <taxon>Metazoa</taxon>
        <taxon>Chordata</taxon>
        <taxon>Craniata</taxon>
        <taxon>Vertebrata</taxon>
        <taxon>Euteleostomi</taxon>
        <taxon>Mammalia</taxon>
        <taxon>Eutheria</taxon>
        <taxon>Laurasiatheria</taxon>
        <taxon>Carnivora</taxon>
        <taxon>Caniformia</taxon>
        <taxon>Canidae</taxon>
        <taxon>Canis</taxon>
    </lineage>
</organism>
<dbReference type="GO" id="GO:0016323">
    <property type="term" value="C:basolateral plasma membrane"/>
    <property type="evidence" value="ECO:0000318"/>
    <property type="project" value="GO_Central"/>
</dbReference>
<dbReference type="GO" id="GO:0005542">
    <property type="term" value="F:folic acid binding"/>
    <property type="evidence" value="ECO:0000318"/>
    <property type="project" value="GO_Central"/>
</dbReference>
<comment type="similarity">
    <text evidence="2">Belongs to the reduced folate carrier (RFC) transporter (TC 2.A.48) family.</text>
</comment>
<dbReference type="GO" id="GO:0005886">
    <property type="term" value="C:plasma membrane"/>
    <property type="evidence" value="ECO:0000318"/>
    <property type="project" value="GO_Central"/>
</dbReference>
<feature type="region of interest" description="Disordered" evidence="7">
    <location>
        <begin position="209"/>
        <end position="253"/>
    </location>
</feature>
<keyword evidence="3" id="KW-0813">Transport</keyword>
<keyword evidence="10" id="KW-1185">Reference proteome</keyword>
<dbReference type="FunCoup" id="A0A8I3PIW1">
    <property type="interactions" value="3"/>
</dbReference>
<dbReference type="GO" id="GO:0090482">
    <property type="term" value="F:vitamin transmembrane transporter activity"/>
    <property type="evidence" value="ECO:0007669"/>
    <property type="project" value="InterPro"/>
</dbReference>
<evidence type="ECO:0000313" key="10">
    <source>
        <dbReference type="Proteomes" id="UP000805418"/>
    </source>
</evidence>
<evidence type="ECO:0000256" key="8">
    <source>
        <dbReference type="SAM" id="Phobius"/>
    </source>
</evidence>
<reference evidence="9" key="3">
    <citation type="submission" date="2025-09" db="UniProtKB">
        <authorList>
            <consortium name="Ensembl"/>
        </authorList>
    </citation>
    <scope>IDENTIFICATION</scope>
    <source>
        <strain evidence="9">Boxer</strain>
    </source>
</reference>
<dbReference type="GeneTree" id="ENSGT00950000183022"/>
<keyword evidence="4 8" id="KW-0812">Transmembrane</keyword>
<dbReference type="Ensembl" id="ENSCAFT00845041317.1">
    <property type="protein sequence ID" value="ENSCAFP00845032391.1"/>
    <property type="gene ID" value="ENSCAFG00845023388.1"/>
</dbReference>
<feature type="compositionally biased region" description="Polar residues" evidence="7">
    <location>
        <begin position="669"/>
        <end position="679"/>
    </location>
</feature>
<dbReference type="Reactome" id="R-CFA-196757">
    <property type="pathway name" value="Metabolism of folate and pterines"/>
</dbReference>
<name>A0A8I3PIW1_CANLF</name>
<dbReference type="Pfam" id="PF01770">
    <property type="entry name" value="Folate_carrier"/>
    <property type="match status" value="1"/>
</dbReference>
<feature type="region of interest" description="Disordered" evidence="7">
    <location>
        <begin position="820"/>
        <end position="847"/>
    </location>
</feature>
<evidence type="ECO:0000256" key="7">
    <source>
        <dbReference type="SAM" id="MobiDB-lite"/>
    </source>
</evidence>
<feature type="transmembrane region" description="Helical" evidence="8">
    <location>
        <begin position="523"/>
        <end position="543"/>
    </location>
</feature>
<evidence type="ECO:0000313" key="9">
    <source>
        <dbReference type="Ensembl" id="ENSCAFP00845032391.1"/>
    </source>
</evidence>
<reference evidence="9" key="2">
    <citation type="submission" date="2025-08" db="UniProtKB">
        <authorList>
            <consortium name="Ensembl"/>
        </authorList>
    </citation>
    <scope>IDENTIFICATION</scope>
    <source>
        <strain evidence="9">Boxer</strain>
    </source>
</reference>
<gene>
    <name evidence="9" type="primary">SLC19A1</name>
</gene>
<feature type="transmembrane region" description="Helical" evidence="8">
    <location>
        <begin position="290"/>
        <end position="307"/>
    </location>
</feature>
<dbReference type="FunFam" id="1.20.1250.20:FF:000225">
    <property type="entry name" value="Solute carrier family 19 member 1"/>
    <property type="match status" value="1"/>
</dbReference>
<evidence type="ECO:0000256" key="1">
    <source>
        <dbReference type="ARBA" id="ARBA00004141"/>
    </source>
</evidence>
<feature type="transmembrane region" description="Helical" evidence="8">
    <location>
        <begin position="549"/>
        <end position="569"/>
    </location>
</feature>
<dbReference type="OrthoDB" id="18814at2759"/>
<dbReference type="Gene3D" id="1.20.1250.20">
    <property type="entry name" value="MFS general substrate transporter like domains"/>
    <property type="match status" value="1"/>
</dbReference>
<feature type="region of interest" description="Disordered" evidence="7">
    <location>
        <begin position="669"/>
        <end position="701"/>
    </location>
</feature>
<feature type="transmembrane region" description="Helical" evidence="8">
    <location>
        <begin position="319"/>
        <end position="339"/>
    </location>
</feature>
<dbReference type="AlphaFoldDB" id="A0A8I3PIW1"/>
<feature type="transmembrane region" description="Helical" evidence="8">
    <location>
        <begin position="618"/>
        <end position="641"/>
    </location>
</feature>
<evidence type="ECO:0000256" key="6">
    <source>
        <dbReference type="ARBA" id="ARBA00023136"/>
    </source>
</evidence>
<protein>
    <submittedName>
        <fullName evidence="9">Solute carrier family 19 member 1</fullName>
    </submittedName>
</protein>